<dbReference type="EMBL" id="CP020465">
    <property type="protein sequence ID" value="ASP47831.1"/>
    <property type="molecule type" value="Genomic_DNA"/>
</dbReference>
<dbReference type="OrthoDB" id="6228601at2"/>
<protein>
    <submittedName>
        <fullName evidence="3">Uncharacterized protein</fullName>
    </submittedName>
</protein>
<keyword evidence="2" id="KW-1133">Transmembrane helix</keyword>
<sequence>MSFDEDKLRTMWQEDTPQSDEDEALKKVLSTSSNITAVKDVTGLFVGWIWVIFLGFGASMYSAKRKLELHNQQKQKLLNKKSPKNNINTGEL</sequence>
<reference evidence="3 4" key="1">
    <citation type="submission" date="2017-08" db="EMBL/GenBank/DDBJ databases">
        <title>Complete genome of Colwellia sp. NB097-1, a psychrophile bacterium ioslated from Bering Sea.</title>
        <authorList>
            <person name="Chen X."/>
        </authorList>
    </citation>
    <scope>NUCLEOTIDE SEQUENCE [LARGE SCALE GENOMIC DNA]</scope>
    <source>
        <strain evidence="3 4">NB097-1</strain>
    </source>
</reference>
<gene>
    <name evidence="3" type="ORF">B5D82_08720</name>
</gene>
<feature type="transmembrane region" description="Helical" evidence="2">
    <location>
        <begin position="41"/>
        <end position="63"/>
    </location>
</feature>
<dbReference type="AlphaFoldDB" id="A0A222G7P2"/>
<proteinExistence type="predicted"/>
<keyword evidence="2" id="KW-0472">Membrane</keyword>
<dbReference type="KEGG" id="cber:B5D82_08720"/>
<evidence type="ECO:0000256" key="2">
    <source>
        <dbReference type="SAM" id="Phobius"/>
    </source>
</evidence>
<feature type="region of interest" description="Disordered" evidence="1">
    <location>
        <begin position="1"/>
        <end position="23"/>
    </location>
</feature>
<accession>A0A222G7P2</accession>
<organism evidence="3 4">
    <name type="scientific">Cognaticolwellia beringensis</name>
    <dbReference type="NCBI Taxonomy" id="1967665"/>
    <lineage>
        <taxon>Bacteria</taxon>
        <taxon>Pseudomonadati</taxon>
        <taxon>Pseudomonadota</taxon>
        <taxon>Gammaproteobacteria</taxon>
        <taxon>Alteromonadales</taxon>
        <taxon>Colwelliaceae</taxon>
        <taxon>Cognaticolwellia</taxon>
    </lineage>
</organism>
<keyword evidence="2" id="KW-0812">Transmembrane</keyword>
<dbReference type="Proteomes" id="UP000202259">
    <property type="component" value="Chromosome"/>
</dbReference>
<keyword evidence="4" id="KW-1185">Reference proteome</keyword>
<name>A0A222G7P2_9GAMM</name>
<evidence type="ECO:0000313" key="4">
    <source>
        <dbReference type="Proteomes" id="UP000202259"/>
    </source>
</evidence>
<dbReference type="RefSeq" id="WP_081150844.1">
    <property type="nucleotide sequence ID" value="NZ_CP020465.1"/>
</dbReference>
<evidence type="ECO:0000313" key="3">
    <source>
        <dbReference type="EMBL" id="ASP47831.1"/>
    </source>
</evidence>
<evidence type="ECO:0000256" key="1">
    <source>
        <dbReference type="SAM" id="MobiDB-lite"/>
    </source>
</evidence>